<dbReference type="PROSITE" id="PS50088">
    <property type="entry name" value="ANK_REPEAT"/>
    <property type="match status" value="2"/>
</dbReference>
<evidence type="ECO:0000256" key="1">
    <source>
        <dbReference type="ARBA" id="ARBA00022737"/>
    </source>
</evidence>
<name>A0AAE0MZ36_9PEZI</name>
<dbReference type="PANTHER" id="PTHR24171">
    <property type="entry name" value="ANKYRIN REPEAT DOMAIN-CONTAINING PROTEIN 39-RELATED"/>
    <property type="match status" value="1"/>
</dbReference>
<feature type="repeat" description="ANK" evidence="3">
    <location>
        <begin position="63"/>
        <end position="95"/>
    </location>
</feature>
<dbReference type="EMBL" id="JAULSN010000013">
    <property type="protein sequence ID" value="KAK3360939.1"/>
    <property type="molecule type" value="Genomic_DNA"/>
</dbReference>
<organism evidence="4 5">
    <name type="scientific">Lasiosphaeria ovina</name>
    <dbReference type="NCBI Taxonomy" id="92902"/>
    <lineage>
        <taxon>Eukaryota</taxon>
        <taxon>Fungi</taxon>
        <taxon>Dikarya</taxon>
        <taxon>Ascomycota</taxon>
        <taxon>Pezizomycotina</taxon>
        <taxon>Sordariomycetes</taxon>
        <taxon>Sordariomycetidae</taxon>
        <taxon>Sordariales</taxon>
        <taxon>Lasiosphaeriaceae</taxon>
        <taxon>Lasiosphaeria</taxon>
    </lineage>
</organism>
<dbReference type="Pfam" id="PF12796">
    <property type="entry name" value="Ank_2"/>
    <property type="match status" value="1"/>
</dbReference>
<reference evidence="4" key="2">
    <citation type="submission" date="2023-06" db="EMBL/GenBank/DDBJ databases">
        <authorList>
            <consortium name="Lawrence Berkeley National Laboratory"/>
            <person name="Haridas S."/>
            <person name="Hensen N."/>
            <person name="Bonometti L."/>
            <person name="Westerberg I."/>
            <person name="Brannstrom I.O."/>
            <person name="Guillou S."/>
            <person name="Cros-Aarteil S."/>
            <person name="Calhoun S."/>
            <person name="Kuo A."/>
            <person name="Mondo S."/>
            <person name="Pangilinan J."/>
            <person name="Riley R."/>
            <person name="Labutti K."/>
            <person name="Andreopoulos B."/>
            <person name="Lipzen A."/>
            <person name="Chen C."/>
            <person name="Yanf M."/>
            <person name="Daum C."/>
            <person name="Ng V."/>
            <person name="Clum A."/>
            <person name="Steindorff A."/>
            <person name="Ohm R."/>
            <person name="Martin F."/>
            <person name="Silar P."/>
            <person name="Natvig D."/>
            <person name="Lalanne C."/>
            <person name="Gautier V."/>
            <person name="Ament-Velasquez S.L."/>
            <person name="Kruys A."/>
            <person name="Hutchinson M.I."/>
            <person name="Powell A.J."/>
            <person name="Barry K."/>
            <person name="Miller A.N."/>
            <person name="Grigoriev I.V."/>
            <person name="Debuchy R."/>
            <person name="Gladieux P."/>
            <person name="Thoren M.H."/>
            <person name="Johannesson H."/>
        </authorList>
    </citation>
    <scope>NUCLEOTIDE SEQUENCE</scope>
    <source>
        <strain evidence="4">CBS 958.72</strain>
    </source>
</reference>
<evidence type="ECO:0000256" key="2">
    <source>
        <dbReference type="ARBA" id="ARBA00023043"/>
    </source>
</evidence>
<proteinExistence type="predicted"/>
<keyword evidence="1" id="KW-0677">Repeat</keyword>
<feature type="non-terminal residue" evidence="4">
    <location>
        <position position="1"/>
    </location>
</feature>
<gene>
    <name evidence="4" type="ORF">B0T24DRAFT_692492</name>
</gene>
<dbReference type="PROSITE" id="PS50297">
    <property type="entry name" value="ANK_REP_REGION"/>
    <property type="match status" value="2"/>
</dbReference>
<dbReference type="SMART" id="SM00248">
    <property type="entry name" value="ANK"/>
    <property type="match status" value="2"/>
</dbReference>
<accession>A0AAE0MZ36</accession>
<comment type="caution">
    <text evidence="4">The sequence shown here is derived from an EMBL/GenBank/DDBJ whole genome shotgun (WGS) entry which is preliminary data.</text>
</comment>
<keyword evidence="2 3" id="KW-0040">ANK repeat</keyword>
<dbReference type="AlphaFoldDB" id="A0AAE0MZ36"/>
<dbReference type="Proteomes" id="UP001287356">
    <property type="component" value="Unassembled WGS sequence"/>
</dbReference>
<dbReference type="InterPro" id="IPR036770">
    <property type="entry name" value="Ankyrin_rpt-contain_sf"/>
</dbReference>
<sequence>LDLAALFGLHKATNALLQHGQNPNSKDSYGRTPLSYAAENGRDKVVELLLERRAEIESRDRIFDQTPLSWAAEKGHEAVVRLLLDKGADLGARDMLFTCWTRRTNRGTMCLGWSERPMFTRG</sequence>
<dbReference type="PRINTS" id="PR01415">
    <property type="entry name" value="ANKYRIN"/>
</dbReference>
<evidence type="ECO:0000256" key="3">
    <source>
        <dbReference type="PROSITE-ProRule" id="PRU00023"/>
    </source>
</evidence>
<dbReference type="InterPro" id="IPR002110">
    <property type="entry name" value="Ankyrin_rpt"/>
</dbReference>
<evidence type="ECO:0000313" key="5">
    <source>
        <dbReference type="Proteomes" id="UP001287356"/>
    </source>
</evidence>
<protein>
    <submittedName>
        <fullName evidence="4">Ankyrin repeat-containing domain protein</fullName>
    </submittedName>
</protein>
<keyword evidence="5" id="KW-1185">Reference proteome</keyword>
<dbReference type="SUPFAM" id="SSF48403">
    <property type="entry name" value="Ankyrin repeat"/>
    <property type="match status" value="1"/>
</dbReference>
<reference evidence="4" key="1">
    <citation type="journal article" date="2023" name="Mol. Phylogenet. Evol.">
        <title>Genome-scale phylogeny and comparative genomics of the fungal order Sordariales.</title>
        <authorList>
            <person name="Hensen N."/>
            <person name="Bonometti L."/>
            <person name="Westerberg I."/>
            <person name="Brannstrom I.O."/>
            <person name="Guillou S."/>
            <person name="Cros-Aarteil S."/>
            <person name="Calhoun S."/>
            <person name="Haridas S."/>
            <person name="Kuo A."/>
            <person name="Mondo S."/>
            <person name="Pangilinan J."/>
            <person name="Riley R."/>
            <person name="LaButti K."/>
            <person name="Andreopoulos B."/>
            <person name="Lipzen A."/>
            <person name="Chen C."/>
            <person name="Yan M."/>
            <person name="Daum C."/>
            <person name="Ng V."/>
            <person name="Clum A."/>
            <person name="Steindorff A."/>
            <person name="Ohm R.A."/>
            <person name="Martin F."/>
            <person name="Silar P."/>
            <person name="Natvig D.O."/>
            <person name="Lalanne C."/>
            <person name="Gautier V."/>
            <person name="Ament-Velasquez S.L."/>
            <person name="Kruys A."/>
            <person name="Hutchinson M.I."/>
            <person name="Powell A.J."/>
            <person name="Barry K."/>
            <person name="Miller A.N."/>
            <person name="Grigoriev I.V."/>
            <person name="Debuchy R."/>
            <person name="Gladieux P."/>
            <person name="Hiltunen Thoren M."/>
            <person name="Johannesson H."/>
        </authorList>
    </citation>
    <scope>NUCLEOTIDE SEQUENCE</scope>
    <source>
        <strain evidence="4">CBS 958.72</strain>
    </source>
</reference>
<evidence type="ECO:0000313" key="4">
    <source>
        <dbReference type="EMBL" id="KAK3360939.1"/>
    </source>
</evidence>
<feature type="repeat" description="ANK" evidence="3">
    <location>
        <begin position="29"/>
        <end position="61"/>
    </location>
</feature>
<dbReference type="Gene3D" id="1.25.40.20">
    <property type="entry name" value="Ankyrin repeat-containing domain"/>
    <property type="match status" value="1"/>
</dbReference>